<evidence type="ECO:0000256" key="2">
    <source>
        <dbReference type="SAM" id="SignalP"/>
    </source>
</evidence>
<feature type="signal peptide" evidence="2">
    <location>
        <begin position="1"/>
        <end position="27"/>
    </location>
</feature>
<feature type="region of interest" description="Disordered" evidence="1">
    <location>
        <begin position="185"/>
        <end position="215"/>
    </location>
</feature>
<feature type="compositionally biased region" description="Gly residues" evidence="1">
    <location>
        <begin position="190"/>
        <end position="203"/>
    </location>
</feature>
<protein>
    <submittedName>
        <fullName evidence="3">Uncharacterized protein</fullName>
    </submittedName>
</protein>
<name>A0A1V6UUP9_9EURO</name>
<comment type="caution">
    <text evidence="3">The sequence shown here is derived from an EMBL/GenBank/DDBJ whole genome shotgun (WGS) entry which is preliminary data.</text>
</comment>
<gene>
    <name evidence="3" type="ORF">PENCOP_c004G04248</name>
</gene>
<organism evidence="3 4">
    <name type="scientific">Penicillium coprophilum</name>
    <dbReference type="NCBI Taxonomy" id="36646"/>
    <lineage>
        <taxon>Eukaryota</taxon>
        <taxon>Fungi</taxon>
        <taxon>Dikarya</taxon>
        <taxon>Ascomycota</taxon>
        <taxon>Pezizomycotina</taxon>
        <taxon>Eurotiomycetes</taxon>
        <taxon>Eurotiomycetidae</taxon>
        <taxon>Eurotiales</taxon>
        <taxon>Aspergillaceae</taxon>
        <taxon>Penicillium</taxon>
    </lineage>
</organism>
<evidence type="ECO:0000313" key="3">
    <source>
        <dbReference type="EMBL" id="OQE42152.1"/>
    </source>
</evidence>
<keyword evidence="4" id="KW-1185">Reference proteome</keyword>
<evidence type="ECO:0000313" key="4">
    <source>
        <dbReference type="Proteomes" id="UP000191500"/>
    </source>
</evidence>
<dbReference type="EMBL" id="MDDG01000004">
    <property type="protein sequence ID" value="OQE42152.1"/>
    <property type="molecule type" value="Genomic_DNA"/>
</dbReference>
<dbReference type="AlphaFoldDB" id="A0A1V6UUP9"/>
<keyword evidence="2" id="KW-0732">Signal</keyword>
<feature type="chain" id="PRO_5010729694" evidence="2">
    <location>
        <begin position="28"/>
        <end position="387"/>
    </location>
</feature>
<evidence type="ECO:0000256" key="1">
    <source>
        <dbReference type="SAM" id="MobiDB-lite"/>
    </source>
</evidence>
<reference evidence="4" key="1">
    <citation type="journal article" date="2017" name="Nat. Microbiol.">
        <title>Global analysis of biosynthetic gene clusters reveals vast potential of secondary metabolite production in Penicillium species.</title>
        <authorList>
            <person name="Nielsen J.C."/>
            <person name="Grijseels S."/>
            <person name="Prigent S."/>
            <person name="Ji B."/>
            <person name="Dainat J."/>
            <person name="Nielsen K.F."/>
            <person name="Frisvad J.C."/>
            <person name="Workman M."/>
            <person name="Nielsen J."/>
        </authorList>
    </citation>
    <scope>NUCLEOTIDE SEQUENCE [LARGE SCALE GENOMIC DNA]</scope>
    <source>
        <strain evidence="4">IBT 31321</strain>
    </source>
</reference>
<accession>A0A1V6UUP9</accession>
<sequence>MLFRAPQFSILGLVLVWLAALTGLSSSAHSHPNHHHLHTHHRRVGANDLTNYESTDFNLHAHIYEKLFMWEAYQIFTQIQTAERQQLIFPFREKRGPAGTSNRHIENGQQTDKAMNYVEFMLRTLQKPADLPHPPALTEPTSKDDLQRAEKQLADNRSFNFKGTVKLSLISPKLATLEENASLFISGRTPPGGSGGSGDGGASSGSPGSDDADTEDDKHIRYIRTVSQKVAAVKDDAHLVSIGDVSDRLARAEEISFRIAALRKAQTSNWLVKELSSDQGWNLQEADPDHDGKYRSTVVMAQADTGVPGMNTYQAVDFPRTFAVTQNTAKIQGKGLNNWDKFMTWGQQLGNRKAITDGPASTDTNVNHWEEIKPWESFWDKCAVPAI</sequence>
<dbReference type="Proteomes" id="UP000191500">
    <property type="component" value="Unassembled WGS sequence"/>
</dbReference>
<feature type="region of interest" description="Disordered" evidence="1">
    <location>
        <begin position="128"/>
        <end position="148"/>
    </location>
</feature>
<proteinExistence type="predicted"/>